<evidence type="ECO:0000259" key="5">
    <source>
        <dbReference type="PROSITE" id="PS50075"/>
    </source>
</evidence>
<dbReference type="Pfam" id="PF00668">
    <property type="entry name" value="Condensation"/>
    <property type="match status" value="2"/>
</dbReference>
<dbReference type="Pfam" id="PF13193">
    <property type="entry name" value="AMP-binding_C"/>
    <property type="match status" value="1"/>
</dbReference>
<reference evidence="6" key="1">
    <citation type="journal article" date="2000" name="Chem. Biol.">
        <title>Structural organization of microcystin biosynthesis in Microcystis aeruginosa PCC7806: an integrated peptide-polyketide synthetase system.</title>
        <authorList>
            <person name="Tillett D."/>
            <person name="Dittmann E."/>
            <person name="Erhard M."/>
            <person name="von Dohren H."/>
            <person name="Borner T."/>
            <person name="Neilan B.A."/>
        </authorList>
    </citation>
    <scope>NUCLEOTIDE SEQUENCE</scope>
    <source>
        <strain evidence="6">PCC7806</strain>
    </source>
</reference>
<dbReference type="PANTHER" id="PTHR45527:SF1">
    <property type="entry name" value="FATTY ACID SYNTHASE"/>
    <property type="match status" value="1"/>
</dbReference>
<dbReference type="FunFam" id="3.30.300.30:FF:000010">
    <property type="entry name" value="Enterobactin synthetase component F"/>
    <property type="match status" value="1"/>
</dbReference>
<dbReference type="EMBL" id="AF183408">
    <property type="protein sequence ID" value="AAF00961.1"/>
    <property type="molecule type" value="Genomic_DNA"/>
</dbReference>
<dbReference type="SUPFAM" id="SSF52777">
    <property type="entry name" value="CoA-dependent acyltransferases"/>
    <property type="match status" value="4"/>
</dbReference>
<dbReference type="PROSITE" id="PS50075">
    <property type="entry name" value="CARRIER"/>
    <property type="match status" value="2"/>
</dbReference>
<dbReference type="InterPro" id="IPR000873">
    <property type="entry name" value="AMP-dep_synth/lig_dom"/>
</dbReference>
<evidence type="ECO:0000256" key="4">
    <source>
        <dbReference type="ARBA" id="ARBA00022553"/>
    </source>
</evidence>
<dbReference type="SUPFAM" id="SSF47336">
    <property type="entry name" value="ACP-like"/>
    <property type="match status" value="2"/>
</dbReference>
<organism evidence="6">
    <name type="scientific">Microcystis aeruginosa (strain PCC 7806)</name>
    <dbReference type="NCBI Taxonomy" id="267872"/>
    <lineage>
        <taxon>Bacteria</taxon>
        <taxon>Bacillati</taxon>
        <taxon>Cyanobacteriota</taxon>
        <taxon>Cyanophyceae</taxon>
        <taxon>Oscillatoriophycideae</taxon>
        <taxon>Chroococcales</taxon>
        <taxon>Microcystaceae</taxon>
        <taxon>Microcystis</taxon>
    </lineage>
</organism>
<dbReference type="FunFam" id="3.40.50.12780:FF:000012">
    <property type="entry name" value="Non-ribosomal peptide synthetase"/>
    <property type="match status" value="1"/>
</dbReference>
<evidence type="ECO:0000256" key="3">
    <source>
        <dbReference type="ARBA" id="ARBA00022450"/>
    </source>
</evidence>
<dbReference type="InterPro" id="IPR006162">
    <property type="entry name" value="Ppantetheine_attach_site"/>
</dbReference>
<gene>
    <name evidence="6" type="primary">mcyB</name>
</gene>
<dbReference type="InterPro" id="IPR045851">
    <property type="entry name" value="AMP-bd_C_sf"/>
</dbReference>
<dbReference type="InterPro" id="IPR020806">
    <property type="entry name" value="PKS_PP-bd"/>
</dbReference>
<comment type="similarity">
    <text evidence="2">Belongs to the ATP-dependent AMP-binding enzyme family.</text>
</comment>
<dbReference type="InterPro" id="IPR042099">
    <property type="entry name" value="ANL_N_sf"/>
</dbReference>
<dbReference type="GO" id="GO:0043041">
    <property type="term" value="P:amino acid activation for nonribosomal peptide biosynthetic process"/>
    <property type="evidence" value="ECO:0007669"/>
    <property type="project" value="TreeGrafter"/>
</dbReference>
<dbReference type="PANTHER" id="PTHR45527">
    <property type="entry name" value="NONRIBOSOMAL PEPTIDE SYNTHETASE"/>
    <property type="match status" value="1"/>
</dbReference>
<sequence length="2126" mass="242352">MADTKNQPAKNVESIYPLSPMQEGMLFHSLYTPDSGIYCSQTLITLEGEINLTVFRQAWEKVVERHSVLRTLFLWEKREKPLQIVRKKVDLPWDYQDWRNLSPTEQQQRLDLLLQTERQQGFEFKVAPLMRCLMIQLSDQTYKFLCNHHHIILDGWSMPIIYQEVLGFYEAGIQGKSHHLPSPRPYQDYIVWLQEQNPSVAESYWQRTLEGFMTPTPLRVDRLQLMKSEGKPTYKEYNCHLSASLSKDLQSLAQKHNLTLSTLVQAAWAILLSRYSGESEVLFGVTVSGRPHDLSGVERRVGLFINTLPLRVSIRESDLLLSWLQELQQKQAEIQDYAYVSLAEIQRLSDIPPGVPLFESLVVFENYPREALSRDSRQSLRVKDVENFEETNYPLTVVAIPRQELLIQLIYDTSRFTQDTIERMAGHLQTILTGIVTDPRQRVTQLPILTTQEQHQLLVEWNNREADYPLDKSLHQLFEEQAAQNPQGIAVIFEDQKLTYQQLNNRGNQLAHCLRDKGVGPESLVGIFMERSLEMVIGLLGILKAGGAYVPLDPDYPTERLGDILSDSGVSLVLTQESLGDFLPQTGAESLCLDRDWEKIATYSPENHFNLTTPENLAYVIYTSGSTGKPKGVLISHRGLMNLICWHQDAFEITPLDKITQLARIAFDAAVWELWPCLTAGASLVLVKPEIMQSPPDLRDWLIAQEITVSFLPTPLVEKILSLEWDENIALRIILTGGDKLHHYPSGLMPFKLINNYGPTENSVVTTSGLVRDYEEGNPPSPSIGKPVYNTKIYILDQNLQPLPIGVPGELHISSVGLARGYLNRLELTQEKFISNPFNSGILYKTGDLVRYLPEGNIEFLGRIDNQVKLRGLRIELGEIEAVLETHSEVEKAVVILREDTSDNQRLVAYIVRKSPSLGIGELRRFLQQQLPAYMVPSAFVILSDFPLNNNGKIDRKKLPVPDETSIIESAYIAPRNEKESLLAQIWQDVLQVSKIGVSDNFFELGGHSLKAISLVSKIQEKLGQSLPIKQVFAHPTIAEQAVLLSTVTPLTVATIPLVSTQETYETSHAQRRFYVLQQMDLNNVAYHIVSTLKIAGDFSPDVFEKAIQLLISRHESLRTSFILINGEPQQKILQNRPFDWEFKDWTNKPDEEILETIAKERKAFDLEKSPLVRSKIYKLSPNEYILELEIHHIICDGWSMSLLAKECLQYYSDLAKGLQPNIEPLPIQYKDYAGWQNNLLRSENNSKTLDYWREKLDNGQLTRVHLPTDFKRPQIKTFKGSHLSWKFTQETISKLRKSCQENEITLFMALVAAVKILLYRYSGQHDITIGTEIATRNHPQLQSLIGLFLNTLVIRDQIEPEKGYKNLLAKVRQTVTEALEHSDYPFDILVEKLAVSREINRTPLFDTLVLLQNFEQSVGLENIQIKSLDSLTPTSKFDLSFVFSEDEEKLRLELIYNTDLFQEERMKKCLIHFDKLLNEMLSNPAQPVKDISLLSEAETAFIANFINPIPRLETRTVIHDFIDQVEATPEKTSIIYPGGKFSYQELHELTNFWAYALKELGVEKDKVCGVLLEGDYRQLIAMLAVFKAGGIYLPLRLDEPEERRQRMMIKTSPEIILVAAENLEGIKPQLSALEKPPHILVVKAHKIQQYHQWNGMDYQEFPCQLSKLQPLLAMPDADDSNYIMFTSGSTGEPKAILGSHGSLRHFIDWEKREFGINESWRCLQIAQINFDAYLRETCVTLCSGGTLYIPESTEREDLELLLLRIGEWDINLLHTVPSVMRLFLKIGRGLVNAHNLLKSLRIFVLGGEPLFVKELAEWHQIFSSQTEFVNIYGASETTFVKHFYRIPNPNNIPYERVPGGQTLPDAAYAVVDGNRARAIGEVGEVFVKSPYLTKGYYQDESLTHSVFVPNPLNGGRDIVYRTGDLGRLLPDLTLEVIGRSDNQIKLNGVRIELGEIEDVLSGIEGVEKALVMANKKEELVTVIAYYQAEDTVHQEYIRGKLKQLLPIYMQPSFLMRLEAFPLLPNGKIHRLALPKPEENITNSTNQVPDFNPQEALLASLWGELLEAEVSNSNQSFFELGGNSLKAMRLVSQIRNQFGVSLRLREIFTHNTLKEQAVLIQSRQKR</sequence>
<dbReference type="NCBIfam" id="NF003417">
    <property type="entry name" value="PRK04813.1"/>
    <property type="match status" value="2"/>
</dbReference>
<dbReference type="InterPro" id="IPR020845">
    <property type="entry name" value="AMP-binding_CS"/>
</dbReference>
<dbReference type="Gene3D" id="2.30.38.10">
    <property type="entry name" value="Luciferase, Domain 3"/>
    <property type="match status" value="1"/>
</dbReference>
<dbReference type="PROSITE" id="PS00455">
    <property type="entry name" value="AMP_BINDING"/>
    <property type="match status" value="2"/>
</dbReference>
<dbReference type="Gene3D" id="3.30.559.10">
    <property type="entry name" value="Chloramphenicol acetyltransferase-like domain"/>
    <property type="match status" value="2"/>
</dbReference>
<evidence type="ECO:0000256" key="2">
    <source>
        <dbReference type="ARBA" id="ARBA00006432"/>
    </source>
</evidence>
<feature type="domain" description="Carrier" evidence="5">
    <location>
        <begin position="974"/>
        <end position="1049"/>
    </location>
</feature>
<keyword evidence="4" id="KW-0597">Phosphoprotein</keyword>
<dbReference type="GO" id="GO:0008610">
    <property type="term" value="P:lipid biosynthetic process"/>
    <property type="evidence" value="ECO:0007669"/>
    <property type="project" value="UniProtKB-ARBA"/>
</dbReference>
<reference evidence="6" key="2">
    <citation type="journal article" date="2004" name="Appl. Environ. Microbiol.">
        <title>Inactivation of an ABC transporter gene, mcyH, results in loss of microcystin production in the cyanobacterium Microcystis aeruginosa PCC 7806.</title>
        <authorList>
            <person name="Pearson L.A."/>
            <person name="Hisbergues M."/>
            <person name="Borner T."/>
            <person name="Dittmann E."/>
            <person name="Neilan B.A."/>
        </authorList>
    </citation>
    <scope>NUCLEOTIDE SEQUENCE</scope>
    <source>
        <strain evidence="6">PCC7806</strain>
    </source>
</reference>
<dbReference type="Gene3D" id="3.40.50.980">
    <property type="match status" value="2"/>
</dbReference>
<dbReference type="GO" id="GO:0044550">
    <property type="term" value="P:secondary metabolite biosynthetic process"/>
    <property type="evidence" value="ECO:0007669"/>
    <property type="project" value="UniProtKB-ARBA"/>
</dbReference>
<evidence type="ECO:0000256" key="1">
    <source>
        <dbReference type="ARBA" id="ARBA00001957"/>
    </source>
</evidence>
<dbReference type="FunFam" id="1.10.1200.10:FF:000005">
    <property type="entry name" value="Nonribosomal peptide synthetase 1"/>
    <property type="match status" value="1"/>
</dbReference>
<accession>Q9RNB0</accession>
<dbReference type="InterPro" id="IPR001242">
    <property type="entry name" value="Condensation_dom"/>
</dbReference>
<dbReference type="InterPro" id="IPR025110">
    <property type="entry name" value="AMP-bd_C"/>
</dbReference>
<dbReference type="PROSITE" id="PS00012">
    <property type="entry name" value="PHOSPHOPANTETHEINE"/>
    <property type="match status" value="1"/>
</dbReference>
<dbReference type="Gene3D" id="1.10.1200.10">
    <property type="entry name" value="ACP-like"/>
    <property type="match status" value="2"/>
</dbReference>
<dbReference type="SMR" id="Q9RNB0"/>
<dbReference type="InterPro" id="IPR023213">
    <property type="entry name" value="CAT-like_dom_sf"/>
</dbReference>
<dbReference type="Gene3D" id="3.30.559.30">
    <property type="entry name" value="Nonribosomal peptide synthetase, condensation domain"/>
    <property type="match status" value="2"/>
</dbReference>
<name>Q9RNB0_MICA7</name>
<dbReference type="GO" id="GO:0005737">
    <property type="term" value="C:cytoplasm"/>
    <property type="evidence" value="ECO:0007669"/>
    <property type="project" value="TreeGrafter"/>
</dbReference>
<dbReference type="Pfam" id="PF00550">
    <property type="entry name" value="PP-binding"/>
    <property type="match status" value="2"/>
</dbReference>
<dbReference type="Pfam" id="PF00501">
    <property type="entry name" value="AMP-binding"/>
    <property type="match status" value="2"/>
</dbReference>
<protein>
    <submittedName>
        <fullName evidence="6">McyB</fullName>
    </submittedName>
</protein>
<feature type="domain" description="Carrier" evidence="5">
    <location>
        <begin position="2049"/>
        <end position="2124"/>
    </location>
</feature>
<dbReference type="InterPro" id="IPR010071">
    <property type="entry name" value="AA_adenyl_dom"/>
</dbReference>
<dbReference type="Gene3D" id="3.30.300.30">
    <property type="match status" value="2"/>
</dbReference>
<dbReference type="CDD" id="cd19531">
    <property type="entry name" value="LCL_NRPS-like"/>
    <property type="match status" value="1"/>
</dbReference>
<proteinExistence type="inferred from homology"/>
<dbReference type="SUPFAM" id="SSF56801">
    <property type="entry name" value="Acetyl-CoA synthetase-like"/>
    <property type="match status" value="2"/>
</dbReference>
<comment type="cofactor">
    <cofactor evidence="1">
        <name>pantetheine 4'-phosphate</name>
        <dbReference type="ChEBI" id="CHEBI:47942"/>
    </cofactor>
</comment>
<dbReference type="FunFam" id="3.40.50.980:FF:000001">
    <property type="entry name" value="Non-ribosomal peptide synthetase"/>
    <property type="match status" value="1"/>
</dbReference>
<dbReference type="SMART" id="SM00823">
    <property type="entry name" value="PKS_PP"/>
    <property type="match status" value="2"/>
</dbReference>
<keyword evidence="3" id="KW-0596">Phosphopantetheine</keyword>
<dbReference type="InterPro" id="IPR036736">
    <property type="entry name" value="ACP-like_sf"/>
</dbReference>
<dbReference type="NCBIfam" id="TIGR01733">
    <property type="entry name" value="AA-adenyl-dom"/>
    <property type="match status" value="1"/>
</dbReference>
<evidence type="ECO:0000313" key="6">
    <source>
        <dbReference type="EMBL" id="AAF00961.1"/>
    </source>
</evidence>
<dbReference type="GO" id="GO:0031177">
    <property type="term" value="F:phosphopantetheine binding"/>
    <property type="evidence" value="ECO:0007669"/>
    <property type="project" value="InterPro"/>
</dbReference>
<dbReference type="GO" id="GO:0003824">
    <property type="term" value="F:catalytic activity"/>
    <property type="evidence" value="ECO:0007669"/>
    <property type="project" value="InterPro"/>
</dbReference>
<dbReference type="CDD" id="cd19543">
    <property type="entry name" value="DCL_NRPS"/>
    <property type="match status" value="1"/>
</dbReference>
<dbReference type="CDD" id="cd05930">
    <property type="entry name" value="A_NRPS"/>
    <property type="match status" value="2"/>
</dbReference>
<dbReference type="Gene3D" id="3.40.50.12780">
    <property type="entry name" value="N-terminal domain of ligase-like"/>
    <property type="match status" value="1"/>
</dbReference>
<dbReference type="InterPro" id="IPR009081">
    <property type="entry name" value="PP-bd_ACP"/>
</dbReference>